<dbReference type="Proteomes" id="UP001597120">
    <property type="component" value="Unassembled WGS sequence"/>
</dbReference>
<evidence type="ECO:0000313" key="3">
    <source>
        <dbReference type="Proteomes" id="UP001597120"/>
    </source>
</evidence>
<evidence type="ECO:0000256" key="1">
    <source>
        <dbReference type="SAM" id="SignalP"/>
    </source>
</evidence>
<comment type="caution">
    <text evidence="2">The sequence shown here is derived from an EMBL/GenBank/DDBJ whole genome shotgun (WGS) entry which is preliminary data.</text>
</comment>
<dbReference type="RefSeq" id="WP_379290872.1">
    <property type="nucleotide sequence ID" value="NZ_JBHTIU010000087.1"/>
</dbReference>
<dbReference type="Pfam" id="PF13798">
    <property type="entry name" value="PCYCGC"/>
    <property type="match status" value="1"/>
</dbReference>
<keyword evidence="1" id="KW-0732">Signal</keyword>
<proteinExistence type="predicted"/>
<dbReference type="EMBL" id="JBHTIU010000087">
    <property type="protein sequence ID" value="MFD0871706.1"/>
    <property type="molecule type" value="Genomic_DNA"/>
</dbReference>
<name>A0ABW3DFR1_9BACL</name>
<feature type="signal peptide" evidence="1">
    <location>
        <begin position="1"/>
        <end position="27"/>
    </location>
</feature>
<organism evidence="2 3">
    <name type="scientific">Paenibacillus residui</name>
    <dbReference type="NCBI Taxonomy" id="629724"/>
    <lineage>
        <taxon>Bacteria</taxon>
        <taxon>Bacillati</taxon>
        <taxon>Bacillota</taxon>
        <taxon>Bacilli</taxon>
        <taxon>Bacillales</taxon>
        <taxon>Paenibacillaceae</taxon>
        <taxon>Paenibacillus</taxon>
    </lineage>
</organism>
<feature type="chain" id="PRO_5045654325" evidence="1">
    <location>
        <begin position="28"/>
        <end position="172"/>
    </location>
</feature>
<keyword evidence="3" id="KW-1185">Reference proteome</keyword>
<accession>A0ABW3DFR1</accession>
<evidence type="ECO:0000313" key="2">
    <source>
        <dbReference type="EMBL" id="MFD0871706.1"/>
    </source>
</evidence>
<gene>
    <name evidence="2" type="ORF">ACFQ03_21470</name>
</gene>
<reference evidence="3" key="1">
    <citation type="journal article" date="2019" name="Int. J. Syst. Evol. Microbiol.">
        <title>The Global Catalogue of Microorganisms (GCM) 10K type strain sequencing project: providing services to taxonomists for standard genome sequencing and annotation.</title>
        <authorList>
            <consortium name="The Broad Institute Genomics Platform"/>
            <consortium name="The Broad Institute Genome Sequencing Center for Infectious Disease"/>
            <person name="Wu L."/>
            <person name="Ma J."/>
        </authorList>
    </citation>
    <scope>NUCLEOTIDE SEQUENCE [LARGE SCALE GENOMIC DNA]</scope>
    <source>
        <strain evidence="3">CCUG 57263</strain>
    </source>
</reference>
<dbReference type="InterPro" id="IPR025673">
    <property type="entry name" value="PCYCGC"/>
</dbReference>
<protein>
    <submittedName>
        <fullName evidence="2">PCYCGC motif-containing (Lipo)protein</fullName>
    </submittedName>
</protein>
<dbReference type="PROSITE" id="PS51257">
    <property type="entry name" value="PROKAR_LIPOPROTEIN"/>
    <property type="match status" value="1"/>
</dbReference>
<sequence>MRNRRLVRTRWIFPMALLLLASMLATACGAKEANSGGHESHKVTRLPNGDLQEITASTDQLPAFLDGKHEVIVHAYQTAAANMELLDWIPCYCGCGEVAGHSNNKNCFIKEVREDGSVVWDDHGTRCNVCIEIAEVSAQMKEQGMTDKDIRQVIDKAYQEGYAQPTKTSMPD</sequence>